<evidence type="ECO:0000313" key="11">
    <source>
        <dbReference type="EMBL" id="SCV71696.1"/>
    </source>
</evidence>
<dbReference type="InterPro" id="IPR016035">
    <property type="entry name" value="Acyl_Trfase/lysoPLipase"/>
</dbReference>
<gene>
    <name evidence="11" type="ORF">BQ2448_3284</name>
</gene>
<evidence type="ECO:0000259" key="10">
    <source>
        <dbReference type="PROSITE" id="PS51210"/>
    </source>
</evidence>
<accession>A0A238FKV3</accession>
<keyword evidence="7" id="KW-0325">Glycoprotein</keyword>
<proteinExistence type="inferred from homology"/>
<dbReference type="GO" id="GO:0005829">
    <property type="term" value="C:cytosol"/>
    <property type="evidence" value="ECO:0007669"/>
    <property type="project" value="TreeGrafter"/>
</dbReference>
<dbReference type="EMBL" id="FMSP01000007">
    <property type="protein sequence ID" value="SCV71696.1"/>
    <property type="molecule type" value="Genomic_DNA"/>
</dbReference>
<dbReference type="Gene3D" id="3.40.1090.10">
    <property type="entry name" value="Cytosolic phospholipase A2 catalytic domain"/>
    <property type="match status" value="1"/>
</dbReference>
<feature type="chain" id="PRO_5011821248" description="Lysophospholipase" evidence="9">
    <location>
        <begin position="20"/>
        <end position="690"/>
    </location>
</feature>
<keyword evidence="5 8" id="KW-0442">Lipid degradation</keyword>
<evidence type="ECO:0000313" key="12">
    <source>
        <dbReference type="Proteomes" id="UP000198372"/>
    </source>
</evidence>
<evidence type="ECO:0000256" key="4">
    <source>
        <dbReference type="ARBA" id="ARBA00022801"/>
    </source>
</evidence>
<sequence length="690" mass="75309">MLFLSLVSFLGLCIGAVKGEASSYAPRRVPCPRGPLVTSAGSPLAGDQTLESREAIYQIKRWIKVLQPLYAEYLGVGGDTGYSAAQNSMIVRQQPRTGIACSGGGLRASLYCAGTLSALDSRSGTHIAPVLQLAAYMSGLSGGSWAVTSLAMADLGPTSIYDIVMGTNGAPGWKLDLDMLLPTSAPWHLIPFEANIIRDLNARVKAGFSVSFIDYWVKFGSIWVLSRRFSLICSWLAGRLLGHHFLPGTTRESFFKKTPPNDNVSIPTQFTLNRLPPTPTNSLGCERFQGVLFESIKSTSNFIAHQMPYPIVVTTSRVVAMDQFKVDGDFIPLQNTIFEISPFSFGSFDASLSAHILTEFMGTFVDDGKSGERTTCVNGFDSASLIMGSSAALFTAVESMLKPTASTRNKIVAFLKRISKAVPAHNRPPGDFLTSKVPNSFYSYNPRLNGSRSFESSQNHFLHLTDGGMGGENLPFNALLVKARALDTVFAIDASHNTDSAWPNGKSLLRTVQRIREAAKQYTDFPPLPDSVADFLRLGLTQRPVFFGCDVKDARVGKPGNYPIIIYLPNAPVPNSQYSTNTPTTQMHYSNPDTLAFLDTAHANAMKGFPLLGATTDPHYATALKCAIVDRARQRAALARSTDCQNLFARCRFIIFHMMRTFDKSLSFLTYNPNRLLGSTQITYSPPSQL</sequence>
<comment type="catalytic activity">
    <reaction evidence="9">
        <text>a 1-acyl-sn-glycero-3-phosphocholine + H2O = sn-glycerol 3-phosphocholine + a fatty acid + H(+)</text>
        <dbReference type="Rhea" id="RHEA:15177"/>
        <dbReference type="ChEBI" id="CHEBI:15377"/>
        <dbReference type="ChEBI" id="CHEBI:15378"/>
        <dbReference type="ChEBI" id="CHEBI:16870"/>
        <dbReference type="ChEBI" id="CHEBI:28868"/>
        <dbReference type="ChEBI" id="CHEBI:58168"/>
        <dbReference type="EC" id="3.1.1.5"/>
    </reaction>
</comment>
<evidence type="ECO:0000256" key="6">
    <source>
        <dbReference type="ARBA" id="ARBA00023098"/>
    </source>
</evidence>
<dbReference type="STRING" id="269621.A0A238FKV3"/>
<dbReference type="PANTHER" id="PTHR10728:SF33">
    <property type="entry name" value="LYSOPHOSPHOLIPASE 1-RELATED"/>
    <property type="match status" value="1"/>
</dbReference>
<dbReference type="OrthoDB" id="4084751at2759"/>
<comment type="similarity">
    <text evidence="1 9">Belongs to the lysophospholipase family.</text>
</comment>
<dbReference type="SUPFAM" id="SSF52151">
    <property type="entry name" value="FabD/lysophospholipase-like"/>
    <property type="match status" value="2"/>
</dbReference>
<organism evidence="11 12">
    <name type="scientific">Microbotryum intermedium</name>
    <dbReference type="NCBI Taxonomy" id="269621"/>
    <lineage>
        <taxon>Eukaryota</taxon>
        <taxon>Fungi</taxon>
        <taxon>Dikarya</taxon>
        <taxon>Basidiomycota</taxon>
        <taxon>Pucciniomycotina</taxon>
        <taxon>Microbotryomycetes</taxon>
        <taxon>Microbotryales</taxon>
        <taxon>Microbotryaceae</taxon>
        <taxon>Microbotryum</taxon>
    </lineage>
</organism>
<dbReference type="GO" id="GO:0046475">
    <property type="term" value="P:glycerophospholipid catabolic process"/>
    <property type="evidence" value="ECO:0007669"/>
    <property type="project" value="TreeGrafter"/>
</dbReference>
<dbReference type="GO" id="GO:0004622">
    <property type="term" value="F:phosphatidylcholine lysophospholipase activity"/>
    <property type="evidence" value="ECO:0007669"/>
    <property type="project" value="UniProtKB-EC"/>
</dbReference>
<dbReference type="AlphaFoldDB" id="A0A238FKV3"/>
<keyword evidence="6 8" id="KW-0443">Lipid metabolism</keyword>
<evidence type="ECO:0000256" key="1">
    <source>
        <dbReference type="ARBA" id="ARBA00008780"/>
    </source>
</evidence>
<dbReference type="InterPro" id="IPR002642">
    <property type="entry name" value="LysoPLipase_cat_dom"/>
</dbReference>
<evidence type="ECO:0000256" key="3">
    <source>
        <dbReference type="ARBA" id="ARBA00022729"/>
    </source>
</evidence>
<dbReference type="EC" id="3.1.1.5" evidence="2 9"/>
<dbReference type="SMART" id="SM00022">
    <property type="entry name" value="PLAc"/>
    <property type="match status" value="1"/>
</dbReference>
<dbReference type="Pfam" id="PF01735">
    <property type="entry name" value="PLA2_B"/>
    <property type="match status" value="2"/>
</dbReference>
<evidence type="ECO:0000256" key="2">
    <source>
        <dbReference type="ARBA" id="ARBA00013274"/>
    </source>
</evidence>
<dbReference type="PROSITE" id="PS51210">
    <property type="entry name" value="PLA2C"/>
    <property type="match status" value="1"/>
</dbReference>
<feature type="domain" description="PLA2c" evidence="10">
    <location>
        <begin position="30"/>
        <end position="658"/>
    </location>
</feature>
<feature type="signal peptide" evidence="9">
    <location>
        <begin position="1"/>
        <end position="19"/>
    </location>
</feature>
<keyword evidence="3 9" id="KW-0732">Signal</keyword>
<keyword evidence="12" id="KW-1185">Reference proteome</keyword>
<evidence type="ECO:0000256" key="9">
    <source>
        <dbReference type="RuleBase" id="RU362103"/>
    </source>
</evidence>
<dbReference type="Proteomes" id="UP000198372">
    <property type="component" value="Unassembled WGS sequence"/>
</dbReference>
<evidence type="ECO:0000256" key="8">
    <source>
        <dbReference type="PROSITE-ProRule" id="PRU00555"/>
    </source>
</evidence>
<protein>
    <recommendedName>
        <fullName evidence="2 9">Lysophospholipase</fullName>
        <ecNumber evidence="2 9">3.1.1.5</ecNumber>
    </recommendedName>
</protein>
<dbReference type="PANTHER" id="PTHR10728">
    <property type="entry name" value="CYTOSOLIC PHOSPHOLIPASE A2"/>
    <property type="match status" value="1"/>
</dbReference>
<name>A0A238FKV3_9BASI</name>
<keyword evidence="4 8" id="KW-0378">Hydrolase</keyword>
<reference evidence="12" key="1">
    <citation type="submission" date="2016-09" db="EMBL/GenBank/DDBJ databases">
        <authorList>
            <person name="Jeantristanb JTB J.-T."/>
            <person name="Ricardo R."/>
        </authorList>
    </citation>
    <scope>NUCLEOTIDE SEQUENCE [LARGE SCALE GENOMIC DNA]</scope>
</reference>
<evidence type="ECO:0000256" key="5">
    <source>
        <dbReference type="ARBA" id="ARBA00022963"/>
    </source>
</evidence>
<evidence type="ECO:0000256" key="7">
    <source>
        <dbReference type="ARBA" id="ARBA00023180"/>
    </source>
</evidence>
<dbReference type="GO" id="GO:0004623">
    <property type="term" value="F:phospholipase A2 activity"/>
    <property type="evidence" value="ECO:0007669"/>
    <property type="project" value="TreeGrafter"/>
</dbReference>